<protein>
    <submittedName>
        <fullName evidence="2">Uncharacterized protein</fullName>
    </submittedName>
</protein>
<comment type="caution">
    <text evidence="2">The sequence shown here is derived from an EMBL/GenBank/DDBJ whole genome shotgun (WGS) entry which is preliminary data.</text>
</comment>
<feature type="region of interest" description="Disordered" evidence="1">
    <location>
        <begin position="18"/>
        <end position="60"/>
    </location>
</feature>
<proteinExistence type="predicted"/>
<dbReference type="Proteomes" id="UP001140094">
    <property type="component" value="Unassembled WGS sequence"/>
</dbReference>
<evidence type="ECO:0000313" key="2">
    <source>
        <dbReference type="EMBL" id="KAJ2809370.1"/>
    </source>
</evidence>
<dbReference type="OrthoDB" id="5568525at2759"/>
<reference evidence="2" key="1">
    <citation type="submission" date="2022-07" db="EMBL/GenBank/DDBJ databases">
        <title>Phylogenomic reconstructions and comparative analyses of Kickxellomycotina fungi.</title>
        <authorList>
            <person name="Reynolds N.K."/>
            <person name="Stajich J.E."/>
            <person name="Barry K."/>
            <person name="Grigoriev I.V."/>
            <person name="Crous P."/>
            <person name="Smith M.E."/>
        </authorList>
    </citation>
    <scope>NUCLEOTIDE SEQUENCE</scope>
    <source>
        <strain evidence="2">NRRL 1565</strain>
    </source>
</reference>
<keyword evidence="3" id="KW-1185">Reference proteome</keyword>
<dbReference type="EMBL" id="JANBUO010000004">
    <property type="protein sequence ID" value="KAJ2809370.1"/>
    <property type="molecule type" value="Genomic_DNA"/>
</dbReference>
<feature type="region of interest" description="Disordered" evidence="1">
    <location>
        <begin position="165"/>
        <end position="222"/>
    </location>
</feature>
<feature type="compositionally biased region" description="Low complexity" evidence="1">
    <location>
        <begin position="277"/>
        <end position="298"/>
    </location>
</feature>
<name>A0A9W8LW51_9FUNG</name>
<gene>
    <name evidence="2" type="ORF">H4R20_000180</name>
</gene>
<feature type="compositionally biased region" description="Polar residues" evidence="1">
    <location>
        <begin position="299"/>
        <end position="310"/>
    </location>
</feature>
<feature type="region of interest" description="Disordered" evidence="1">
    <location>
        <begin position="277"/>
        <end position="315"/>
    </location>
</feature>
<evidence type="ECO:0000313" key="3">
    <source>
        <dbReference type="Proteomes" id="UP001140094"/>
    </source>
</evidence>
<accession>A0A9W8LW51</accession>
<sequence length="357" mass="37504">MSTTITLSSSLRPLSLLSSRAEKSAEPAPSDGSSANNTQLSTSSSSSSSEDDEAAAVDTLAQQLWDAGHIGEQPSTGVSSKLLFDTDALCDDAPYVCVDRVPAQQQQQHGAWRKRFAAACGEDGHKPRVKVPGPPLPSARRVQAPPQCSSPAPLCSPLIHPQPISNPFRTMMRPSGPPTASPTSLACQQPRRRERCASSTSLRPHPPPANRRPAAPPPLTAGAAPPALADPCIHCKRGNFLEFCFAADRCRCACHDACPCNPCLDIRRLRPSLTPVSAAFHPSASPSSRRLSSHPSRAQSTTASESSLCTAPSPPPACGTAALLDSAKFPDAADAHSAAWHQQLPSTAPLLKCSDNT</sequence>
<feature type="compositionally biased region" description="Low complexity" evidence="1">
    <location>
        <begin position="33"/>
        <end position="48"/>
    </location>
</feature>
<dbReference type="AlphaFoldDB" id="A0A9W8LW51"/>
<evidence type="ECO:0000256" key="1">
    <source>
        <dbReference type="SAM" id="MobiDB-lite"/>
    </source>
</evidence>
<feature type="compositionally biased region" description="Pro residues" evidence="1">
    <location>
        <begin position="204"/>
        <end position="219"/>
    </location>
</feature>
<organism evidence="2 3">
    <name type="scientific">Coemansia guatemalensis</name>
    <dbReference type="NCBI Taxonomy" id="2761395"/>
    <lineage>
        <taxon>Eukaryota</taxon>
        <taxon>Fungi</taxon>
        <taxon>Fungi incertae sedis</taxon>
        <taxon>Zoopagomycota</taxon>
        <taxon>Kickxellomycotina</taxon>
        <taxon>Kickxellomycetes</taxon>
        <taxon>Kickxellales</taxon>
        <taxon>Kickxellaceae</taxon>
        <taxon>Coemansia</taxon>
    </lineage>
</organism>